<comment type="caution">
    <text evidence="12">The sequence shown here is derived from an EMBL/GenBank/DDBJ whole genome shotgun (WGS) entry which is preliminary data.</text>
</comment>
<feature type="transmembrane region" description="Helical" evidence="10">
    <location>
        <begin position="424"/>
        <end position="448"/>
    </location>
</feature>
<feature type="compositionally biased region" description="Acidic residues" evidence="9">
    <location>
        <begin position="1"/>
        <end position="23"/>
    </location>
</feature>
<evidence type="ECO:0000256" key="9">
    <source>
        <dbReference type="SAM" id="MobiDB-lite"/>
    </source>
</evidence>
<feature type="compositionally biased region" description="Basic and acidic residues" evidence="9">
    <location>
        <begin position="34"/>
        <end position="46"/>
    </location>
</feature>
<keyword evidence="5 10" id="KW-0812">Transmembrane</keyword>
<keyword evidence="6 10" id="KW-1133">Transmembrane helix</keyword>
<evidence type="ECO:0000259" key="11">
    <source>
        <dbReference type="Pfam" id="PF00955"/>
    </source>
</evidence>
<keyword evidence="3" id="KW-0813">Transport</keyword>
<feature type="region of interest" description="Disordered" evidence="9">
    <location>
        <begin position="1"/>
        <end position="52"/>
    </location>
</feature>
<dbReference type="PANTHER" id="PTHR11453">
    <property type="entry name" value="ANION EXCHANGE PROTEIN"/>
    <property type="match status" value="1"/>
</dbReference>
<evidence type="ECO:0000313" key="12">
    <source>
        <dbReference type="EMBL" id="KAF6309299.1"/>
    </source>
</evidence>
<protein>
    <submittedName>
        <fullName evidence="12">Solute carrier family 4 member 1 (Diego blood group)</fullName>
    </submittedName>
</protein>
<comment type="subcellular location">
    <subcellularLocation>
        <location evidence="1">Cell membrane</location>
        <topology evidence="1">Multi-pass membrane protein</topology>
    </subcellularLocation>
</comment>
<dbReference type="SUPFAM" id="SSF55804">
    <property type="entry name" value="Phoshotransferase/anion transport protein"/>
    <property type="match status" value="1"/>
</dbReference>
<dbReference type="EMBL" id="JACAGB010000022">
    <property type="protein sequence ID" value="KAF6309299.1"/>
    <property type="molecule type" value="Genomic_DNA"/>
</dbReference>
<keyword evidence="13" id="KW-1185">Reference proteome</keyword>
<reference evidence="12 13" key="1">
    <citation type="journal article" date="2020" name="Nature">
        <title>Six reference-quality genomes reveal evolution of bat adaptations.</title>
        <authorList>
            <person name="Jebb D."/>
            <person name="Huang Z."/>
            <person name="Pippel M."/>
            <person name="Hughes G.M."/>
            <person name="Lavrichenko K."/>
            <person name="Devanna P."/>
            <person name="Winkler S."/>
            <person name="Jermiin L.S."/>
            <person name="Skirmuntt E.C."/>
            <person name="Katzourakis A."/>
            <person name="Burkitt-Gray L."/>
            <person name="Ray D.A."/>
            <person name="Sullivan K.A.M."/>
            <person name="Roscito J.G."/>
            <person name="Kirilenko B.M."/>
            <person name="Davalos L.M."/>
            <person name="Corthals A.P."/>
            <person name="Power M.L."/>
            <person name="Jones G."/>
            <person name="Ransome R.D."/>
            <person name="Dechmann D.K.N."/>
            <person name="Locatelli A.G."/>
            <person name="Puechmaille S.J."/>
            <person name="Fedrigo O."/>
            <person name="Jarvis E.D."/>
            <person name="Hiller M."/>
            <person name="Vernes S.C."/>
            <person name="Myers E.W."/>
            <person name="Teeling E.C."/>
        </authorList>
    </citation>
    <scope>NUCLEOTIDE SEQUENCE [LARGE SCALE GENOMIC DNA]</scope>
    <source>
        <strain evidence="12">MPipKuh1</strain>
        <tissue evidence="12">Flight muscle</tissue>
    </source>
</reference>
<dbReference type="Proteomes" id="UP000558488">
    <property type="component" value="Unassembled WGS sequence"/>
</dbReference>
<feature type="transmembrane region" description="Helical" evidence="10">
    <location>
        <begin position="494"/>
        <end position="512"/>
    </location>
</feature>
<feature type="domain" description="Bicarbonate transporter-like transmembrane" evidence="11">
    <location>
        <begin position="261"/>
        <end position="528"/>
    </location>
</feature>
<dbReference type="InterPro" id="IPR011531">
    <property type="entry name" value="HCO3_transpt-like_TM_dom"/>
</dbReference>
<comment type="similarity">
    <text evidence="2">Belongs to the anion exchanger (TC 2.A.31) family.</text>
</comment>
<feature type="transmembrane region" description="Helical" evidence="10">
    <location>
        <begin position="469"/>
        <end position="488"/>
    </location>
</feature>
<dbReference type="Pfam" id="PF00955">
    <property type="entry name" value="HCO3_cotransp"/>
    <property type="match status" value="1"/>
</dbReference>
<keyword evidence="4" id="KW-1003">Cell membrane</keyword>
<feature type="transmembrane region" description="Helical" evidence="10">
    <location>
        <begin position="297"/>
        <end position="318"/>
    </location>
</feature>
<dbReference type="GO" id="GO:0051453">
    <property type="term" value="P:regulation of intracellular pH"/>
    <property type="evidence" value="ECO:0007669"/>
    <property type="project" value="TreeGrafter"/>
</dbReference>
<evidence type="ECO:0000256" key="8">
    <source>
        <dbReference type="ARBA" id="ARBA00023136"/>
    </source>
</evidence>
<feature type="transmembrane region" description="Helical" evidence="10">
    <location>
        <begin position="401"/>
        <end position="418"/>
    </location>
</feature>
<name>A0A7J7U8U2_PIPKU</name>
<feature type="transmembrane region" description="Helical" evidence="10">
    <location>
        <begin position="339"/>
        <end position="359"/>
    </location>
</feature>
<dbReference type="InterPro" id="IPR003020">
    <property type="entry name" value="HCO3_transpt_euk"/>
</dbReference>
<dbReference type="PANTHER" id="PTHR11453:SF12">
    <property type="entry name" value="BAND 3 ANION TRANSPORT PROTEIN"/>
    <property type="match status" value="1"/>
</dbReference>
<dbReference type="GO" id="GO:0005452">
    <property type="term" value="F:solute:inorganic anion antiporter activity"/>
    <property type="evidence" value="ECO:0007669"/>
    <property type="project" value="InterPro"/>
</dbReference>
<dbReference type="GO" id="GO:0015106">
    <property type="term" value="F:bicarbonate transmembrane transporter activity"/>
    <property type="evidence" value="ECO:0007669"/>
    <property type="project" value="TreeGrafter"/>
</dbReference>
<evidence type="ECO:0000256" key="5">
    <source>
        <dbReference type="ARBA" id="ARBA00022692"/>
    </source>
</evidence>
<gene>
    <name evidence="12" type="ORF">mPipKuh1_016133</name>
</gene>
<organism evidence="12 13">
    <name type="scientific">Pipistrellus kuhlii</name>
    <name type="common">Kuhl's pipistrelle</name>
    <dbReference type="NCBI Taxonomy" id="59472"/>
    <lineage>
        <taxon>Eukaryota</taxon>
        <taxon>Metazoa</taxon>
        <taxon>Chordata</taxon>
        <taxon>Craniata</taxon>
        <taxon>Vertebrata</taxon>
        <taxon>Euteleostomi</taxon>
        <taxon>Mammalia</taxon>
        <taxon>Eutheria</taxon>
        <taxon>Laurasiatheria</taxon>
        <taxon>Chiroptera</taxon>
        <taxon>Yangochiroptera</taxon>
        <taxon>Vespertilionidae</taxon>
        <taxon>Pipistrellus</taxon>
    </lineage>
</organism>
<keyword evidence="7" id="KW-0406">Ion transport</keyword>
<proteinExistence type="inferred from homology"/>
<evidence type="ECO:0000256" key="6">
    <source>
        <dbReference type="ARBA" id="ARBA00022989"/>
    </source>
</evidence>
<dbReference type="Gene3D" id="3.40.930.10">
    <property type="entry name" value="Mannitol-specific EII, Chain A"/>
    <property type="match status" value="1"/>
</dbReference>
<evidence type="ECO:0000256" key="2">
    <source>
        <dbReference type="ARBA" id="ARBA00010993"/>
    </source>
</evidence>
<dbReference type="PRINTS" id="PR01231">
    <property type="entry name" value="HCO3TRNSPORT"/>
</dbReference>
<dbReference type="InterPro" id="IPR016152">
    <property type="entry name" value="PTrfase/Anion_transptr"/>
</dbReference>
<evidence type="ECO:0000256" key="3">
    <source>
        <dbReference type="ARBA" id="ARBA00022448"/>
    </source>
</evidence>
<dbReference type="AlphaFoldDB" id="A0A7J7U8U2"/>
<dbReference type="GO" id="GO:0016323">
    <property type="term" value="C:basolateral plasma membrane"/>
    <property type="evidence" value="ECO:0007669"/>
    <property type="project" value="TreeGrafter"/>
</dbReference>
<sequence>MGDSQEEFEEGLDDILEQEEYEDPGVPVPQVEEPEAHPTEQTDTDYHQAPSQPGTHEVYVELHELMMDAKNQEPQWMEAARWVRVEENLGEDGAWGRPHLSYLTFWSLLELQRAFAKGTVLLSLPETSLAGVANQLLDQLLYEEQIRPQDRDELLRVLLLKHSHAGDLEGLGGVKPTVLTRSGEPSEPLLPQHPSLETQLFCEQREGGTAGHSPSGILEKIPPDSEATLVLVGRASFLERPVLGFVRLQEAAELEDAVQVRVPDTYTQKLKVPKGLEVSNSSARGWIIHPLGLYSQFPIWMMFASALPALLVFILIFLESQITTLIISKPERKLIKGSGFHLDLLLVIGMGGLATLFGMPWLSATTVRSVTHANALTVMGKASAPGAAAQIQEVKEQRISGLLISVLVGLSILMGPVLSHIPMAVLFGIFLYMGVTSLSGIQLFDRILLLFKPPKYHPDVPYVKRVKTWRMHLFTGIQIVCLAGLWAVKSFPTTSLALPFVLILTVPLRRLLLPLIFRNLELQCLDADDAKPSLDEEEGRDEYDEVAMPV</sequence>
<evidence type="ECO:0000256" key="7">
    <source>
        <dbReference type="ARBA" id="ARBA00023065"/>
    </source>
</evidence>
<evidence type="ECO:0000256" key="1">
    <source>
        <dbReference type="ARBA" id="ARBA00004651"/>
    </source>
</evidence>
<evidence type="ECO:0000256" key="10">
    <source>
        <dbReference type="SAM" id="Phobius"/>
    </source>
</evidence>
<evidence type="ECO:0000256" key="4">
    <source>
        <dbReference type="ARBA" id="ARBA00022475"/>
    </source>
</evidence>
<keyword evidence="8 10" id="KW-0472">Membrane</keyword>
<accession>A0A7J7U8U2</accession>
<evidence type="ECO:0000313" key="13">
    <source>
        <dbReference type="Proteomes" id="UP000558488"/>
    </source>
</evidence>
<dbReference type="GO" id="GO:0008509">
    <property type="term" value="F:monoatomic anion transmembrane transporter activity"/>
    <property type="evidence" value="ECO:0007669"/>
    <property type="project" value="InterPro"/>
</dbReference>